<dbReference type="Proteomes" id="UP000886741">
    <property type="component" value="Unassembled WGS sequence"/>
</dbReference>
<dbReference type="Gene3D" id="1.10.1220.10">
    <property type="entry name" value="Met repressor-like"/>
    <property type="match status" value="1"/>
</dbReference>
<gene>
    <name evidence="1" type="ORF">IAA83_02625</name>
</gene>
<protein>
    <recommendedName>
        <fullName evidence="3">Arc-like DNA binding domain-containing protein</fullName>
    </recommendedName>
</protein>
<name>A0A9D1JSP4_9FIRM</name>
<proteinExistence type="predicted"/>
<dbReference type="InterPro" id="IPR013321">
    <property type="entry name" value="Arc_rbn_hlx_hlx"/>
</dbReference>
<dbReference type="AlphaFoldDB" id="A0A9D1JSP4"/>
<reference evidence="1" key="1">
    <citation type="submission" date="2020-10" db="EMBL/GenBank/DDBJ databases">
        <authorList>
            <person name="Gilroy R."/>
        </authorList>
    </citation>
    <scope>NUCLEOTIDE SEQUENCE</scope>
    <source>
        <strain evidence="1">ChiBcec16-1751</strain>
    </source>
</reference>
<dbReference type="InterPro" id="IPR010985">
    <property type="entry name" value="Ribbon_hlx_hlx"/>
</dbReference>
<dbReference type="SUPFAM" id="SSF47598">
    <property type="entry name" value="Ribbon-helix-helix"/>
    <property type="match status" value="1"/>
</dbReference>
<dbReference type="Pfam" id="PF11903">
    <property type="entry name" value="ParD_like"/>
    <property type="match status" value="1"/>
</dbReference>
<evidence type="ECO:0008006" key="3">
    <source>
        <dbReference type="Google" id="ProtNLM"/>
    </source>
</evidence>
<comment type="caution">
    <text evidence="1">The sequence shown here is derived from an EMBL/GenBank/DDBJ whole genome shotgun (WGS) entry which is preliminary data.</text>
</comment>
<feature type="non-terminal residue" evidence="1">
    <location>
        <position position="54"/>
    </location>
</feature>
<sequence length="54" mass="6605">MKQRKIQTALRLTEEMHYKLTQIAQNEHRSFNAQLEYWVQNCVKDYEKEHGEIP</sequence>
<dbReference type="GO" id="GO:0006355">
    <property type="term" value="P:regulation of DNA-templated transcription"/>
    <property type="evidence" value="ECO:0007669"/>
    <property type="project" value="InterPro"/>
</dbReference>
<reference evidence="1" key="2">
    <citation type="journal article" date="2021" name="PeerJ">
        <title>Extensive microbial diversity within the chicken gut microbiome revealed by metagenomics and culture.</title>
        <authorList>
            <person name="Gilroy R."/>
            <person name="Ravi A."/>
            <person name="Getino M."/>
            <person name="Pursley I."/>
            <person name="Horton D.L."/>
            <person name="Alikhan N.F."/>
            <person name="Baker D."/>
            <person name="Gharbi K."/>
            <person name="Hall N."/>
            <person name="Watson M."/>
            <person name="Adriaenssens E.M."/>
            <person name="Foster-Nyarko E."/>
            <person name="Jarju S."/>
            <person name="Secka A."/>
            <person name="Antonio M."/>
            <person name="Oren A."/>
            <person name="Chaudhuri R.R."/>
            <person name="La Ragione R."/>
            <person name="Hildebrand F."/>
            <person name="Pallen M.J."/>
        </authorList>
    </citation>
    <scope>NUCLEOTIDE SEQUENCE</scope>
    <source>
        <strain evidence="1">ChiBcec16-1751</strain>
    </source>
</reference>
<evidence type="ECO:0000313" key="2">
    <source>
        <dbReference type="Proteomes" id="UP000886741"/>
    </source>
</evidence>
<organism evidence="1 2">
    <name type="scientific">Candidatus Avoscillospira avistercoris</name>
    <dbReference type="NCBI Taxonomy" id="2840707"/>
    <lineage>
        <taxon>Bacteria</taxon>
        <taxon>Bacillati</taxon>
        <taxon>Bacillota</taxon>
        <taxon>Clostridia</taxon>
        <taxon>Eubacteriales</taxon>
        <taxon>Oscillospiraceae</taxon>
        <taxon>Oscillospiraceae incertae sedis</taxon>
        <taxon>Candidatus Avoscillospira</taxon>
    </lineage>
</organism>
<dbReference type="InterPro" id="IPR021831">
    <property type="entry name" value="ParD-like"/>
</dbReference>
<accession>A0A9D1JSP4</accession>
<dbReference type="EMBL" id="DVJJ01000049">
    <property type="protein sequence ID" value="HIS64252.1"/>
    <property type="molecule type" value="Genomic_DNA"/>
</dbReference>
<evidence type="ECO:0000313" key="1">
    <source>
        <dbReference type="EMBL" id="HIS64252.1"/>
    </source>
</evidence>